<dbReference type="Gene3D" id="3.30.70.2390">
    <property type="match status" value="1"/>
</dbReference>
<dbReference type="InterPro" id="IPR004474">
    <property type="entry name" value="LytR_CpsA_psr"/>
</dbReference>
<dbReference type="Proteomes" id="UP001500443">
    <property type="component" value="Unassembled WGS sequence"/>
</dbReference>
<accession>A0ABP5KKA0</accession>
<gene>
    <name evidence="6" type="ORF">GCM10009802_42170</name>
</gene>
<keyword evidence="3" id="KW-0472">Membrane</keyword>
<comment type="caution">
    <text evidence="6">The sequence shown here is derived from an EMBL/GenBank/DDBJ whole genome shotgun (WGS) entry which is preliminary data.</text>
</comment>
<organism evidence="6 7">
    <name type="scientific">Streptomyces synnematoformans</name>
    <dbReference type="NCBI Taxonomy" id="415721"/>
    <lineage>
        <taxon>Bacteria</taxon>
        <taxon>Bacillati</taxon>
        <taxon>Actinomycetota</taxon>
        <taxon>Actinomycetes</taxon>
        <taxon>Kitasatosporales</taxon>
        <taxon>Streptomycetaceae</taxon>
        <taxon>Streptomyces</taxon>
    </lineage>
</organism>
<feature type="region of interest" description="Disordered" evidence="2">
    <location>
        <begin position="327"/>
        <end position="362"/>
    </location>
</feature>
<dbReference type="Pfam" id="PF03816">
    <property type="entry name" value="LytR_cpsA_psr"/>
    <property type="match status" value="1"/>
</dbReference>
<keyword evidence="3" id="KW-1133">Transmembrane helix</keyword>
<dbReference type="PANTHER" id="PTHR33392:SF6">
    <property type="entry name" value="POLYISOPRENYL-TEICHOIC ACID--PEPTIDOGLYCAN TEICHOIC ACID TRANSFERASE TAGU"/>
    <property type="match status" value="1"/>
</dbReference>
<keyword evidence="3" id="KW-0812">Transmembrane</keyword>
<reference evidence="7" key="1">
    <citation type="journal article" date="2019" name="Int. J. Syst. Evol. Microbiol.">
        <title>The Global Catalogue of Microorganisms (GCM) 10K type strain sequencing project: providing services to taxonomists for standard genome sequencing and annotation.</title>
        <authorList>
            <consortium name="The Broad Institute Genomics Platform"/>
            <consortium name="The Broad Institute Genome Sequencing Center for Infectious Disease"/>
            <person name="Wu L."/>
            <person name="Ma J."/>
        </authorList>
    </citation>
    <scope>NUCLEOTIDE SEQUENCE [LARGE SCALE GENOMIC DNA]</scope>
    <source>
        <strain evidence="7">JCM 15481</strain>
    </source>
</reference>
<dbReference type="Pfam" id="PF13399">
    <property type="entry name" value="LytR_C"/>
    <property type="match status" value="1"/>
</dbReference>
<evidence type="ECO:0000313" key="7">
    <source>
        <dbReference type="Proteomes" id="UP001500443"/>
    </source>
</evidence>
<dbReference type="EMBL" id="BAAAPF010000154">
    <property type="protein sequence ID" value="GAA2133699.1"/>
    <property type="molecule type" value="Genomic_DNA"/>
</dbReference>
<proteinExistence type="inferred from homology"/>
<name>A0ABP5KKA0_9ACTN</name>
<dbReference type="NCBIfam" id="TIGR00350">
    <property type="entry name" value="lytR_cpsA_psr"/>
    <property type="match status" value="1"/>
</dbReference>
<feature type="domain" description="LytR/CpsA/Psr regulator C-terminal" evidence="5">
    <location>
        <begin position="364"/>
        <end position="447"/>
    </location>
</feature>
<sequence length="478" mass="51439">MPAPSVQRPRWVLRIATALSLLLLATGGAGYFMLSSLSSGIHRVDAFGGLQDRPRAGHGLNFLVAGIDRRDSVSAAERREHRLGGQPCNCTDALMLVHLSRDRERASVVSIPRDSYVELPPHTNRALGERRTAHPAKVNAAYTHGGPPLTVRAVEKLSGVHIDHYVEIDFRAFMKTVDVVGGVQVCTQRPLRDKYSGLDLPAGTSRLDGGEALAYVRARHLDGASDMGRMKRQQRFLAAVIDKLTGSSGLLNPLRFREVGATLLGSVRTDAGLDTGAVFALGKALHGFSPESSEFATVPVADMDYEVPGLGATVRWDEERARRLFDRLREDRPLKPRRGRGGSGSGSGSGGQRKATPVEVPPERIRVQVENGTAENGLGGRVDRSLARTGFATTGAPATAEPTDRTVLTYDPEWDRSARSLAAALPHAKLRPVPDHGAVLTVTLGADHEKVRRVRPADPILDGADVWSAVTGDEVLCT</sequence>
<dbReference type="InterPro" id="IPR027381">
    <property type="entry name" value="LytR/CpsA/Psr_C"/>
</dbReference>
<evidence type="ECO:0000256" key="2">
    <source>
        <dbReference type="SAM" id="MobiDB-lite"/>
    </source>
</evidence>
<evidence type="ECO:0000259" key="5">
    <source>
        <dbReference type="Pfam" id="PF13399"/>
    </source>
</evidence>
<evidence type="ECO:0000313" key="6">
    <source>
        <dbReference type="EMBL" id="GAA2133699.1"/>
    </source>
</evidence>
<protein>
    <submittedName>
        <fullName evidence="6">LCP family protein</fullName>
    </submittedName>
</protein>
<feature type="domain" description="Cell envelope-related transcriptional attenuator" evidence="4">
    <location>
        <begin position="91"/>
        <end position="244"/>
    </location>
</feature>
<evidence type="ECO:0000256" key="1">
    <source>
        <dbReference type="ARBA" id="ARBA00006068"/>
    </source>
</evidence>
<evidence type="ECO:0000259" key="4">
    <source>
        <dbReference type="Pfam" id="PF03816"/>
    </source>
</evidence>
<feature type="transmembrane region" description="Helical" evidence="3">
    <location>
        <begin position="12"/>
        <end position="34"/>
    </location>
</feature>
<comment type="similarity">
    <text evidence="1">Belongs to the LytR/CpsA/Psr (LCP) family.</text>
</comment>
<evidence type="ECO:0000256" key="3">
    <source>
        <dbReference type="SAM" id="Phobius"/>
    </source>
</evidence>
<dbReference type="Gene3D" id="3.40.630.190">
    <property type="entry name" value="LCP protein"/>
    <property type="match status" value="1"/>
</dbReference>
<keyword evidence="7" id="KW-1185">Reference proteome</keyword>
<dbReference type="PANTHER" id="PTHR33392">
    <property type="entry name" value="POLYISOPRENYL-TEICHOIC ACID--PEPTIDOGLYCAN TEICHOIC ACID TRANSFERASE TAGU"/>
    <property type="match status" value="1"/>
</dbReference>
<feature type="compositionally biased region" description="Gly residues" evidence="2">
    <location>
        <begin position="341"/>
        <end position="351"/>
    </location>
</feature>
<dbReference type="InterPro" id="IPR050922">
    <property type="entry name" value="LytR/CpsA/Psr_CW_biosynth"/>
</dbReference>